<feature type="transmembrane region" description="Helical" evidence="5">
    <location>
        <begin position="82"/>
        <end position="103"/>
    </location>
</feature>
<feature type="transmembrane region" description="Helical" evidence="5">
    <location>
        <begin position="47"/>
        <end position="70"/>
    </location>
</feature>
<protein>
    <submittedName>
        <fullName evidence="9">G_PROTEIN_RECEP_F1_2 domain-containing protein</fullName>
    </submittedName>
</protein>
<dbReference type="OrthoDB" id="5820127at2759"/>
<keyword evidence="2 5" id="KW-0812">Transmembrane</keyword>
<dbReference type="GO" id="GO:0004930">
    <property type="term" value="F:G protein-coupled receptor activity"/>
    <property type="evidence" value="ECO:0007669"/>
    <property type="project" value="InterPro"/>
</dbReference>
<accession>A0A0N4W8X1</accession>
<feature type="domain" description="G-protein coupled receptors family 1 profile" evidence="6">
    <location>
        <begin position="26"/>
        <end position="260"/>
    </location>
</feature>
<dbReference type="PANTHER" id="PTHR23360">
    <property type="entry name" value="G-PROTEIN COUPLED RECEPTORS FAMILY 1 PROFILE DOMAIN-CONTAINING PROTEIN-RELATED"/>
    <property type="match status" value="1"/>
</dbReference>
<keyword evidence="4 5" id="KW-0472">Membrane</keyword>
<dbReference type="PANTHER" id="PTHR23360:SF5">
    <property type="entry name" value="G-PROTEIN COUPLED RECEPTORS FAMILY 1 PROFILE DOMAIN-CONTAINING PROTEIN"/>
    <property type="match status" value="1"/>
</dbReference>
<proteinExistence type="predicted"/>
<dbReference type="SMART" id="SM01381">
    <property type="entry name" value="7TM_GPCR_Srsx"/>
    <property type="match status" value="2"/>
</dbReference>
<feature type="transmembrane region" description="Helical" evidence="5">
    <location>
        <begin position="203"/>
        <end position="223"/>
    </location>
</feature>
<name>A0A0N4W8X1_HAEPC</name>
<dbReference type="Proteomes" id="UP000268014">
    <property type="component" value="Unassembled WGS sequence"/>
</dbReference>
<dbReference type="EMBL" id="UZAF01016530">
    <property type="protein sequence ID" value="VDO29723.1"/>
    <property type="molecule type" value="Genomic_DNA"/>
</dbReference>
<keyword evidence="8" id="KW-1185">Reference proteome</keyword>
<feature type="transmembrane region" description="Helical" evidence="5">
    <location>
        <begin position="307"/>
        <end position="327"/>
    </location>
</feature>
<evidence type="ECO:0000256" key="3">
    <source>
        <dbReference type="ARBA" id="ARBA00022989"/>
    </source>
</evidence>
<comment type="subcellular location">
    <subcellularLocation>
        <location evidence="1">Membrane</location>
    </subcellularLocation>
</comment>
<dbReference type="InterPro" id="IPR017452">
    <property type="entry name" value="GPCR_Rhodpsn_7TM"/>
</dbReference>
<evidence type="ECO:0000313" key="7">
    <source>
        <dbReference type="EMBL" id="VDO29723.1"/>
    </source>
</evidence>
<evidence type="ECO:0000259" key="6">
    <source>
        <dbReference type="PROSITE" id="PS50262"/>
    </source>
</evidence>
<evidence type="ECO:0000313" key="8">
    <source>
        <dbReference type="Proteomes" id="UP000268014"/>
    </source>
</evidence>
<dbReference type="Gene3D" id="1.20.1070.10">
    <property type="entry name" value="Rhodopsin 7-helix transmembrane proteins"/>
    <property type="match status" value="2"/>
</dbReference>
<feature type="transmembrane region" description="Helical" evidence="5">
    <location>
        <begin position="426"/>
        <end position="446"/>
    </location>
</feature>
<dbReference type="GO" id="GO:0016020">
    <property type="term" value="C:membrane"/>
    <property type="evidence" value="ECO:0007669"/>
    <property type="project" value="UniProtKB-SubCell"/>
</dbReference>
<feature type="transmembrane region" description="Helical" evidence="5">
    <location>
        <begin position="270"/>
        <end position="287"/>
    </location>
</feature>
<dbReference type="SUPFAM" id="SSF81321">
    <property type="entry name" value="Family A G protein-coupled receptor-like"/>
    <property type="match status" value="2"/>
</dbReference>
<sequence>MSGGLDPFLLPLTFIFFTASTIGIVGNTIMIIVTFKAKRTKSPCHIMIALTCVADLTHEVGQYPFVYHFYRNATMIHSNCFWLQLIPMIGASIGSPLLLCLGLDRLIAVRFPSRYRFLQMVPYRYVLCSVSVPLVYSLYLVTLAFLTKDQSLVQCAVPQSFGVVSFEKLNQIGVGVNVGIIVVYGLTFYLLKRSSASSKMKTVFKSIGVTVIIVICGWLLTFMANTLAPVFTKDPYTTMVINMYAGVSVNLGLASNVFVYYAIKRTKSPCHIMIALTCAADLIHELGQFPFVYHFYRSATMIHSNCFWLQMIPMFGACVGSPFLLSLGMDRLIAVRFPSSLVQCSIPESFGVVAFDKLNQIGVGVNIAIIVVYGLTFYLLRSSSAIVAFDKLNQIGVGVNVAIIVVYGLTFYLLRSSSASSKMKSVFKSIGVTVIIVICSWLLAFMANTLATIFSNDLYTTVVINLYAGVPVNLGLASNVFVYYAINTEYREVIKQMFGCIGGNTSKRGPEVSTMHGLASRSTKSTGIVSVHN</sequence>
<feature type="transmembrane region" description="Helical" evidence="5">
    <location>
        <begin position="466"/>
        <end position="486"/>
    </location>
</feature>
<keyword evidence="3 5" id="KW-1133">Transmembrane helix</keyword>
<feature type="transmembrane region" description="Helical" evidence="5">
    <location>
        <begin position="392"/>
        <end position="414"/>
    </location>
</feature>
<dbReference type="InterPro" id="IPR000276">
    <property type="entry name" value="GPCR_Rhodpsn"/>
</dbReference>
<dbReference type="AlphaFoldDB" id="A0A0N4W8X1"/>
<evidence type="ECO:0000256" key="2">
    <source>
        <dbReference type="ARBA" id="ARBA00022692"/>
    </source>
</evidence>
<dbReference type="STRING" id="6290.A0A0N4W8X1"/>
<dbReference type="WBParaSite" id="HPLM_0000669101-mRNA-1">
    <property type="protein sequence ID" value="HPLM_0000669101-mRNA-1"/>
    <property type="gene ID" value="HPLM_0000669101"/>
</dbReference>
<evidence type="ECO:0000256" key="1">
    <source>
        <dbReference type="ARBA" id="ARBA00004370"/>
    </source>
</evidence>
<dbReference type="InterPro" id="IPR047130">
    <property type="entry name" value="7TM_GPCR_Srsx_nematod"/>
</dbReference>
<evidence type="ECO:0000256" key="5">
    <source>
        <dbReference type="SAM" id="Phobius"/>
    </source>
</evidence>
<feature type="transmembrane region" description="Helical" evidence="5">
    <location>
        <begin position="361"/>
        <end position="380"/>
    </location>
</feature>
<evidence type="ECO:0000256" key="4">
    <source>
        <dbReference type="ARBA" id="ARBA00023136"/>
    </source>
</evidence>
<dbReference type="PROSITE" id="PS50262">
    <property type="entry name" value="G_PROTEIN_RECEP_F1_2"/>
    <property type="match status" value="1"/>
</dbReference>
<evidence type="ECO:0000313" key="9">
    <source>
        <dbReference type="WBParaSite" id="HPLM_0000669101-mRNA-1"/>
    </source>
</evidence>
<feature type="transmembrane region" description="Helical" evidence="5">
    <location>
        <begin position="123"/>
        <end position="146"/>
    </location>
</feature>
<gene>
    <name evidence="7" type="ORF">HPLM_LOCUS6683</name>
</gene>
<reference evidence="9" key="1">
    <citation type="submission" date="2017-02" db="UniProtKB">
        <authorList>
            <consortium name="WormBaseParasite"/>
        </authorList>
    </citation>
    <scope>IDENTIFICATION</scope>
</reference>
<feature type="transmembrane region" description="Helical" evidence="5">
    <location>
        <begin position="172"/>
        <end position="191"/>
    </location>
</feature>
<organism evidence="9">
    <name type="scientific">Haemonchus placei</name>
    <name type="common">Barber's pole worm</name>
    <dbReference type="NCBI Taxonomy" id="6290"/>
    <lineage>
        <taxon>Eukaryota</taxon>
        <taxon>Metazoa</taxon>
        <taxon>Ecdysozoa</taxon>
        <taxon>Nematoda</taxon>
        <taxon>Chromadorea</taxon>
        <taxon>Rhabditida</taxon>
        <taxon>Rhabditina</taxon>
        <taxon>Rhabditomorpha</taxon>
        <taxon>Strongyloidea</taxon>
        <taxon>Trichostrongylidae</taxon>
        <taxon>Haemonchus</taxon>
    </lineage>
</organism>
<dbReference type="Pfam" id="PF10320">
    <property type="entry name" value="7TM_GPCR_Srsx"/>
    <property type="match status" value="2"/>
</dbReference>
<feature type="transmembrane region" description="Helical" evidence="5">
    <location>
        <begin position="243"/>
        <end position="263"/>
    </location>
</feature>
<feature type="transmembrane region" description="Helical" evidence="5">
    <location>
        <begin position="12"/>
        <end position="35"/>
    </location>
</feature>
<dbReference type="InterPro" id="IPR019424">
    <property type="entry name" value="7TM_GPCR_Srsx"/>
</dbReference>
<reference evidence="7 8" key="2">
    <citation type="submission" date="2018-11" db="EMBL/GenBank/DDBJ databases">
        <authorList>
            <consortium name="Pathogen Informatics"/>
        </authorList>
    </citation>
    <scope>NUCLEOTIDE SEQUENCE [LARGE SCALE GENOMIC DNA]</scope>
    <source>
        <strain evidence="7 8">MHpl1</strain>
    </source>
</reference>